<accession>A0A1C3XUS2</accession>
<protein>
    <submittedName>
        <fullName evidence="1">Uncharacterized protein</fullName>
    </submittedName>
</protein>
<dbReference type="RefSeq" id="WP_091967452.1">
    <property type="nucleotide sequence ID" value="NZ_FMAI01000052.1"/>
</dbReference>
<evidence type="ECO:0000313" key="2">
    <source>
        <dbReference type="Proteomes" id="UP000199184"/>
    </source>
</evidence>
<dbReference type="Proteomes" id="UP000199184">
    <property type="component" value="Unassembled WGS sequence"/>
</dbReference>
<sequence>MDPEQRVAKALEDAQGILARHVEPGPRDCEQTINKLLDVLDDEAVVQALKDSKMEKPTTEQLDELKRLSAIARVPDESEIVTSKEEAETRIRDLKDKARME</sequence>
<dbReference type="EMBL" id="FMAI01000052">
    <property type="protein sequence ID" value="SCB55744.1"/>
    <property type="molecule type" value="Genomic_DNA"/>
</dbReference>
<proteinExistence type="predicted"/>
<name>A0A1C3XUS2_9BRAD</name>
<organism evidence="1 2">
    <name type="scientific">Bradyrhizobium shewense</name>
    <dbReference type="NCBI Taxonomy" id="1761772"/>
    <lineage>
        <taxon>Bacteria</taxon>
        <taxon>Pseudomonadati</taxon>
        <taxon>Pseudomonadota</taxon>
        <taxon>Alphaproteobacteria</taxon>
        <taxon>Hyphomicrobiales</taxon>
        <taxon>Nitrobacteraceae</taxon>
        <taxon>Bradyrhizobium</taxon>
    </lineage>
</organism>
<keyword evidence="2" id="KW-1185">Reference proteome</keyword>
<dbReference type="AlphaFoldDB" id="A0A1C3XUS2"/>
<reference evidence="2" key="1">
    <citation type="submission" date="2016-08" db="EMBL/GenBank/DDBJ databases">
        <authorList>
            <person name="Varghese N."/>
            <person name="Submissions Spin"/>
        </authorList>
    </citation>
    <scope>NUCLEOTIDE SEQUENCE [LARGE SCALE GENOMIC DNA]</scope>
    <source>
        <strain evidence="2">ERR11</strain>
    </source>
</reference>
<gene>
    <name evidence="1" type="ORF">GA0061098_105216</name>
</gene>
<evidence type="ECO:0000313" key="1">
    <source>
        <dbReference type="EMBL" id="SCB55744.1"/>
    </source>
</evidence>